<evidence type="ECO:0000256" key="1">
    <source>
        <dbReference type="SAM" id="Phobius"/>
    </source>
</evidence>
<organism evidence="2 5">
    <name type="scientific">Pyrobaculum aerophilum</name>
    <dbReference type="NCBI Taxonomy" id="13773"/>
    <lineage>
        <taxon>Archaea</taxon>
        <taxon>Thermoproteota</taxon>
        <taxon>Thermoprotei</taxon>
        <taxon>Thermoproteales</taxon>
        <taxon>Thermoproteaceae</taxon>
        <taxon>Pyrobaculum</taxon>
    </lineage>
</organism>
<sequence>MELQAQQQITLFVDPLDLWLQILGVTLFIIAYWVYKNFVKQAEDGFNKAFGAGAVGLGVYILATGVWATAVWPLPGPYNILFSDSWPLLGVVLISLGLSSWFNAFHKVLTYFYAGLSLPIFVYGVAIGYFHLTQEPEIAAAMFILIGLSGLLSPLLALKRSKATAYLIIAMLIIAAVIALFIGISATFSHIPRWARWSPWYGKVVIPATS</sequence>
<gene>
    <name evidence="2" type="ORF">CGL51_05140</name>
    <name evidence="3" type="ORF">CGL52_10820</name>
</gene>
<feature type="transmembrane region" description="Helical" evidence="1">
    <location>
        <begin position="86"/>
        <end position="104"/>
    </location>
</feature>
<dbReference type="OrthoDB" id="57193at2157"/>
<dbReference type="InterPro" id="IPR009324">
    <property type="entry name" value="DUF981"/>
</dbReference>
<keyword evidence="1" id="KW-0472">Membrane</keyword>
<keyword evidence="1" id="KW-0812">Transmembrane</keyword>
<dbReference type="Pfam" id="PF06168">
    <property type="entry name" value="DUF981"/>
    <property type="match status" value="1"/>
</dbReference>
<evidence type="ECO:0000313" key="5">
    <source>
        <dbReference type="Proteomes" id="UP000257123"/>
    </source>
</evidence>
<feature type="transmembrane region" description="Helical" evidence="1">
    <location>
        <begin position="50"/>
        <end position="74"/>
    </location>
</feature>
<feature type="transmembrane region" description="Helical" evidence="1">
    <location>
        <begin position="138"/>
        <end position="158"/>
    </location>
</feature>
<dbReference type="RefSeq" id="WP_116420927.1">
    <property type="nucleotide sequence ID" value="NZ_NMUE01000012.1"/>
</dbReference>
<accession>A0A371QZT6</accession>
<dbReference type="EMBL" id="NMUF01000037">
    <property type="protein sequence ID" value="RFA96630.1"/>
    <property type="molecule type" value="Genomic_DNA"/>
</dbReference>
<dbReference type="Proteomes" id="UP000256877">
    <property type="component" value="Unassembled WGS sequence"/>
</dbReference>
<evidence type="ECO:0008006" key="6">
    <source>
        <dbReference type="Google" id="ProtNLM"/>
    </source>
</evidence>
<dbReference type="AlphaFoldDB" id="A0A371QZT6"/>
<feature type="transmembrane region" description="Helical" evidence="1">
    <location>
        <begin position="165"/>
        <end position="191"/>
    </location>
</feature>
<dbReference type="EMBL" id="NMUE01000012">
    <property type="protein sequence ID" value="RFA96341.1"/>
    <property type="molecule type" value="Genomic_DNA"/>
</dbReference>
<dbReference type="Proteomes" id="UP000257123">
    <property type="component" value="Unassembled WGS sequence"/>
</dbReference>
<protein>
    <recommendedName>
        <fullName evidence="6">DUF981 domain-containing protein</fullName>
    </recommendedName>
</protein>
<feature type="transmembrane region" description="Helical" evidence="1">
    <location>
        <begin position="18"/>
        <end position="38"/>
    </location>
</feature>
<evidence type="ECO:0000313" key="4">
    <source>
        <dbReference type="Proteomes" id="UP000256877"/>
    </source>
</evidence>
<name>A0A371QZT6_9CREN</name>
<reference evidence="4 5" key="1">
    <citation type="submission" date="2017-07" db="EMBL/GenBank/DDBJ databases">
        <title>Draft genome sequence of aerobic hyperthermophilic archaea, Pyrobaculum aerophilum YKB31 and YKB32.</title>
        <authorList>
            <person name="Mochizuki T."/>
            <person name="Berliner A.J."/>
            <person name="Yoshida-Takashima Y."/>
            <person name="Takaki Y."/>
            <person name="Nunoura T."/>
            <person name="Takai K."/>
        </authorList>
    </citation>
    <scope>NUCLEOTIDE SEQUENCE [LARGE SCALE GENOMIC DNA]</scope>
    <source>
        <strain evidence="2 5">YKB31</strain>
        <strain evidence="3 4">YKB32</strain>
    </source>
</reference>
<evidence type="ECO:0000313" key="2">
    <source>
        <dbReference type="EMBL" id="RFA96341.1"/>
    </source>
</evidence>
<keyword evidence="1" id="KW-1133">Transmembrane helix</keyword>
<proteinExistence type="predicted"/>
<evidence type="ECO:0000313" key="3">
    <source>
        <dbReference type="EMBL" id="RFA96630.1"/>
    </source>
</evidence>
<comment type="caution">
    <text evidence="2">The sequence shown here is derived from an EMBL/GenBank/DDBJ whole genome shotgun (WGS) entry which is preliminary data.</text>
</comment>
<feature type="transmembrane region" description="Helical" evidence="1">
    <location>
        <begin position="111"/>
        <end position="132"/>
    </location>
</feature>